<dbReference type="Pfam" id="PF05116">
    <property type="entry name" value="S6PP"/>
    <property type="match status" value="1"/>
</dbReference>
<dbReference type="SUPFAM" id="SSF56784">
    <property type="entry name" value="HAD-like"/>
    <property type="match status" value="1"/>
</dbReference>
<keyword evidence="1" id="KW-0378">Hydrolase</keyword>
<comment type="caution">
    <text evidence="4">The sequence shown here is derived from an EMBL/GenBank/DDBJ whole genome shotgun (WGS) entry which is preliminary data.</text>
</comment>
<dbReference type="Proteomes" id="UP001165080">
    <property type="component" value="Unassembled WGS sequence"/>
</dbReference>
<name>A0A9W6BRJ9_9CHLO</name>
<evidence type="ECO:0000259" key="3">
    <source>
        <dbReference type="Pfam" id="PF05116"/>
    </source>
</evidence>
<feature type="compositionally biased region" description="Basic and acidic residues" evidence="2">
    <location>
        <begin position="369"/>
        <end position="385"/>
    </location>
</feature>
<evidence type="ECO:0000313" key="4">
    <source>
        <dbReference type="EMBL" id="GLC56828.1"/>
    </source>
</evidence>
<dbReference type="InterPro" id="IPR051518">
    <property type="entry name" value="Sucrose_Phosphatase"/>
</dbReference>
<feature type="compositionally biased region" description="Low complexity" evidence="2">
    <location>
        <begin position="335"/>
        <end position="352"/>
    </location>
</feature>
<dbReference type="PANTHER" id="PTHR46521:SF4">
    <property type="entry name" value="SUCROSE-PHOSPHATASE 2-RELATED"/>
    <property type="match status" value="1"/>
</dbReference>
<proteinExistence type="predicted"/>
<accession>A0A9W6BRJ9</accession>
<feature type="region of interest" description="Disordered" evidence="2">
    <location>
        <begin position="1"/>
        <end position="23"/>
    </location>
</feature>
<feature type="compositionally biased region" description="Polar residues" evidence="2">
    <location>
        <begin position="67"/>
        <end position="76"/>
    </location>
</feature>
<organism evidence="4 5">
    <name type="scientific">Pleodorina starrii</name>
    <dbReference type="NCBI Taxonomy" id="330485"/>
    <lineage>
        <taxon>Eukaryota</taxon>
        <taxon>Viridiplantae</taxon>
        <taxon>Chlorophyta</taxon>
        <taxon>core chlorophytes</taxon>
        <taxon>Chlorophyceae</taxon>
        <taxon>CS clade</taxon>
        <taxon>Chlamydomonadales</taxon>
        <taxon>Volvocaceae</taxon>
        <taxon>Pleodorina</taxon>
    </lineage>
</organism>
<feature type="compositionally biased region" description="Low complexity" evidence="2">
    <location>
        <begin position="77"/>
        <end position="90"/>
    </location>
</feature>
<feature type="domain" description="Sucrose phosphatase-like" evidence="3">
    <location>
        <begin position="100"/>
        <end position="335"/>
    </location>
</feature>
<sequence length="498" mass="51746">MNSSPQDSKRGTGMPQPFTSAGSALFFPAEPASFATSPPALLRPLLLISDLDDTLIGGASREDNNQENDSSGIPSNSEAQQEGEASSAAACDARSRALKAALAHWRELGASARGPQCRLAINTGRTLPLFLAALEERGEVIPEPDVLVCGVGTRVYLREAAGGPMGSASGWREDVSWAEHISAEWSIGEVTAALRAAMDQLGPDCVSWRNPAENDELKLTVCVSLGALPSLVERMDNRLRTAGLRYRVVIGPTDDPPGWAYMDVLPARAGKNAAAHRVVSLLGCEAGAAVVAGDAPNDLDMLAGAHHHSIVVSNCHPSVRSFALEAASRHHQHQHQQQGQGQQGQRQRLQGGTTAIPQADGQAADSEGEGQRDCDDGDNRNDRGLAGDWRAVGGWDERAVAAAAAGCGGAAVAAELGPVMRHVLAALMRGQEVAAEEEGAGARWRGEGDGCGRLGPVELAAAAVGPGGEVLSPSLRVHLASLPAAGGVMEGLHAFGFM</sequence>
<feature type="region of interest" description="Disordered" evidence="2">
    <location>
        <begin position="326"/>
        <end position="387"/>
    </location>
</feature>
<dbReference type="Gene3D" id="3.90.1070.10">
    <property type="match status" value="1"/>
</dbReference>
<evidence type="ECO:0000256" key="1">
    <source>
        <dbReference type="ARBA" id="ARBA00022801"/>
    </source>
</evidence>
<dbReference type="EMBL" id="BRXU01000017">
    <property type="protein sequence ID" value="GLC56828.1"/>
    <property type="molecule type" value="Genomic_DNA"/>
</dbReference>
<dbReference type="InterPro" id="IPR036412">
    <property type="entry name" value="HAD-like_sf"/>
</dbReference>
<dbReference type="PANTHER" id="PTHR46521">
    <property type="entry name" value="SUCROSE-PHOSPHATASE 2-RELATED"/>
    <property type="match status" value="1"/>
</dbReference>
<keyword evidence="5" id="KW-1185">Reference proteome</keyword>
<evidence type="ECO:0000313" key="5">
    <source>
        <dbReference type="Proteomes" id="UP001165080"/>
    </source>
</evidence>
<dbReference type="InterPro" id="IPR023214">
    <property type="entry name" value="HAD_sf"/>
</dbReference>
<dbReference type="InterPro" id="IPR006380">
    <property type="entry name" value="SPP-like_dom"/>
</dbReference>
<feature type="region of interest" description="Disordered" evidence="2">
    <location>
        <begin position="57"/>
        <end position="90"/>
    </location>
</feature>
<reference evidence="4 5" key="1">
    <citation type="journal article" date="2023" name="Commun. Biol.">
        <title>Reorganization of the ancestral sex-determining regions during the evolution of trioecy in Pleodorina starrii.</title>
        <authorList>
            <person name="Takahashi K."/>
            <person name="Suzuki S."/>
            <person name="Kawai-Toyooka H."/>
            <person name="Yamamoto K."/>
            <person name="Hamaji T."/>
            <person name="Ootsuki R."/>
            <person name="Yamaguchi H."/>
            <person name="Kawachi M."/>
            <person name="Higashiyama T."/>
            <person name="Nozaki H."/>
        </authorList>
    </citation>
    <scope>NUCLEOTIDE SEQUENCE [LARGE SCALE GENOMIC DNA]</scope>
    <source>
        <strain evidence="4 5">NIES-4479</strain>
    </source>
</reference>
<dbReference type="Gene3D" id="3.40.50.1000">
    <property type="entry name" value="HAD superfamily/HAD-like"/>
    <property type="match status" value="1"/>
</dbReference>
<dbReference type="GO" id="GO:0016787">
    <property type="term" value="F:hydrolase activity"/>
    <property type="evidence" value="ECO:0007669"/>
    <property type="project" value="UniProtKB-KW"/>
</dbReference>
<protein>
    <recommendedName>
        <fullName evidence="3">Sucrose phosphatase-like domain-containing protein</fullName>
    </recommendedName>
</protein>
<dbReference type="AlphaFoldDB" id="A0A9W6BRJ9"/>
<gene>
    <name evidence="4" type="primary">PLEST009642</name>
    <name evidence="4" type="ORF">PLESTB_001153400</name>
</gene>
<evidence type="ECO:0000256" key="2">
    <source>
        <dbReference type="SAM" id="MobiDB-lite"/>
    </source>
</evidence>